<dbReference type="EMBL" id="UYYB01000966">
    <property type="protein sequence ID" value="VDM65566.1"/>
    <property type="molecule type" value="Genomic_DNA"/>
</dbReference>
<feature type="compositionally biased region" description="Basic and acidic residues" evidence="1">
    <location>
        <begin position="89"/>
        <end position="101"/>
    </location>
</feature>
<feature type="region of interest" description="Disordered" evidence="1">
    <location>
        <begin position="29"/>
        <end position="118"/>
    </location>
</feature>
<gene>
    <name evidence="2" type="ORF">SVUK_LOCUS564</name>
</gene>
<keyword evidence="3" id="KW-1185">Reference proteome</keyword>
<dbReference type="Proteomes" id="UP000270094">
    <property type="component" value="Unassembled WGS sequence"/>
</dbReference>
<protein>
    <submittedName>
        <fullName evidence="2">Uncharacterized protein</fullName>
    </submittedName>
</protein>
<accession>A0A3P7I7Y9</accession>
<sequence>MRPVRLSTRTSYTNPLGLPPGTVLLAQSSASSLHPPPLGVTSSIESCEPSHRPPAARPSIRPLPPLLHNTSIGKREHNFNSTTICNGNRPEDDDHERKNPIDFRQMSVQRKNLFQDVG</sequence>
<reference evidence="2 3" key="1">
    <citation type="submission" date="2018-11" db="EMBL/GenBank/DDBJ databases">
        <authorList>
            <consortium name="Pathogen Informatics"/>
        </authorList>
    </citation>
    <scope>NUCLEOTIDE SEQUENCE [LARGE SCALE GENOMIC DNA]</scope>
</reference>
<dbReference type="AlphaFoldDB" id="A0A3P7I7Y9"/>
<proteinExistence type="predicted"/>
<name>A0A3P7I7Y9_STRVU</name>
<evidence type="ECO:0000313" key="3">
    <source>
        <dbReference type="Proteomes" id="UP000270094"/>
    </source>
</evidence>
<evidence type="ECO:0000313" key="2">
    <source>
        <dbReference type="EMBL" id="VDM65566.1"/>
    </source>
</evidence>
<evidence type="ECO:0000256" key="1">
    <source>
        <dbReference type="SAM" id="MobiDB-lite"/>
    </source>
</evidence>
<organism evidence="2 3">
    <name type="scientific">Strongylus vulgaris</name>
    <name type="common">Blood worm</name>
    <dbReference type="NCBI Taxonomy" id="40348"/>
    <lineage>
        <taxon>Eukaryota</taxon>
        <taxon>Metazoa</taxon>
        <taxon>Ecdysozoa</taxon>
        <taxon>Nematoda</taxon>
        <taxon>Chromadorea</taxon>
        <taxon>Rhabditida</taxon>
        <taxon>Rhabditina</taxon>
        <taxon>Rhabditomorpha</taxon>
        <taxon>Strongyloidea</taxon>
        <taxon>Strongylidae</taxon>
        <taxon>Strongylus</taxon>
    </lineage>
</organism>